<feature type="domain" description="RGS" evidence="3">
    <location>
        <begin position="225"/>
        <end position="346"/>
    </location>
</feature>
<name>X6MP00_RETFI</name>
<sequence>NNNDINNNDINNNNNINTTTTITITNLNVDNNKTTTHIRHSSAPVKSNGNTEIRLADLIEDVSKSRYPQNNDNDNNNKKNEQNVIDFSKDGVLYSEIEVSVLSPGHYFGETSLLNDESNENINNYNNNNNNNNNNNELNVNNTSSLKVKKLSKTTSRHSALSPRKKKIGIEKNITVKETVILPRFICKTDCVIFEMEKKNIDKFFEQVPQSRKWFDVMLSRYNCDVNTILQIPKALRYFTMFLESEYAAENVHFYLAVREFKKSFPFLDTTTKIDMAKIICNAFIADSGDQQINIAGHLKRSILKQMNEGNVTEAMFDDCLRSIVTLIERDSFPRFKQSVMFQQFLSSVENFTVTTKNDWERKLGDENKDNLRRTPTFNKLALNNKILDKCGNFPLLFQKQTIKAFCSRWKFVNIYFLFVLFSRFFFVKIYYWITETSSEDFIKSNETTSLFVSLFCICQNYFCLKSEYTNSTQPFLAVIVFFKKQIHFNKPTGNPTVEVDVITQEGQFRACVPSGASTGIYEALELRDVDEKAHHGKGVEKAVENVNKIIGPKIVGK</sequence>
<protein>
    <submittedName>
        <fullName evidence="4">Enolase protein</fullName>
    </submittedName>
</protein>
<comment type="caution">
    <text evidence="4">The sequence shown here is derived from an EMBL/GenBank/DDBJ whole genome shotgun (WGS) entry which is preliminary data.</text>
</comment>
<dbReference type="PRINTS" id="PR01301">
    <property type="entry name" value="RGSPROTEIN"/>
</dbReference>
<dbReference type="SMART" id="SM00315">
    <property type="entry name" value="RGS"/>
    <property type="match status" value="1"/>
</dbReference>
<dbReference type="InterPro" id="IPR020811">
    <property type="entry name" value="Enolase_N"/>
</dbReference>
<evidence type="ECO:0000313" key="5">
    <source>
        <dbReference type="Proteomes" id="UP000023152"/>
    </source>
</evidence>
<dbReference type="Gene3D" id="3.30.390.10">
    <property type="entry name" value="Enolase-like, N-terminal domain"/>
    <property type="match status" value="1"/>
</dbReference>
<keyword evidence="2" id="KW-0472">Membrane</keyword>
<dbReference type="Pfam" id="PF03952">
    <property type="entry name" value="Enolase_N"/>
    <property type="match status" value="1"/>
</dbReference>
<dbReference type="PROSITE" id="PS50132">
    <property type="entry name" value="RGS"/>
    <property type="match status" value="1"/>
</dbReference>
<evidence type="ECO:0000256" key="2">
    <source>
        <dbReference type="SAM" id="Phobius"/>
    </source>
</evidence>
<dbReference type="OrthoDB" id="1739814at2759"/>
<dbReference type="PANTHER" id="PTHR10845:SF192">
    <property type="entry name" value="DOUBLE HIT, ISOFORM B"/>
    <property type="match status" value="1"/>
</dbReference>
<evidence type="ECO:0000259" key="3">
    <source>
        <dbReference type="PROSITE" id="PS50132"/>
    </source>
</evidence>
<dbReference type="InterPro" id="IPR036305">
    <property type="entry name" value="RGS_sf"/>
</dbReference>
<proteinExistence type="predicted"/>
<keyword evidence="2" id="KW-0812">Transmembrane</keyword>
<dbReference type="CDD" id="cd07440">
    <property type="entry name" value="RGS"/>
    <property type="match status" value="1"/>
</dbReference>
<feature type="non-terminal residue" evidence="4">
    <location>
        <position position="1"/>
    </location>
</feature>
<evidence type="ECO:0000313" key="4">
    <source>
        <dbReference type="EMBL" id="ETO14805.1"/>
    </source>
</evidence>
<accession>X6MP00</accession>
<dbReference type="SUPFAM" id="SSF54826">
    <property type="entry name" value="Enolase N-terminal domain-like"/>
    <property type="match status" value="1"/>
</dbReference>
<dbReference type="SUPFAM" id="SSF48097">
    <property type="entry name" value="Regulator of G-protein signaling, RGS"/>
    <property type="match status" value="1"/>
</dbReference>
<evidence type="ECO:0000256" key="1">
    <source>
        <dbReference type="SAM" id="MobiDB-lite"/>
    </source>
</evidence>
<dbReference type="Gene3D" id="1.10.167.10">
    <property type="entry name" value="Regulator of G-protein Signalling 4, domain 2"/>
    <property type="match status" value="1"/>
</dbReference>
<dbReference type="InterPro" id="IPR044926">
    <property type="entry name" value="RGS_subdomain_2"/>
</dbReference>
<keyword evidence="5" id="KW-1185">Reference proteome</keyword>
<dbReference type="Proteomes" id="UP000023152">
    <property type="component" value="Unassembled WGS sequence"/>
</dbReference>
<dbReference type="AlphaFoldDB" id="X6MP00"/>
<keyword evidence="2" id="KW-1133">Transmembrane helix</keyword>
<dbReference type="InterPro" id="IPR029017">
    <property type="entry name" value="Enolase-like_N"/>
</dbReference>
<feature type="region of interest" description="Disordered" evidence="1">
    <location>
        <begin position="60"/>
        <end position="83"/>
    </location>
</feature>
<organism evidence="4 5">
    <name type="scientific">Reticulomyxa filosa</name>
    <dbReference type="NCBI Taxonomy" id="46433"/>
    <lineage>
        <taxon>Eukaryota</taxon>
        <taxon>Sar</taxon>
        <taxon>Rhizaria</taxon>
        <taxon>Retaria</taxon>
        <taxon>Foraminifera</taxon>
        <taxon>Monothalamids</taxon>
        <taxon>Reticulomyxidae</taxon>
        <taxon>Reticulomyxa</taxon>
    </lineage>
</organism>
<dbReference type="SMART" id="SM01193">
    <property type="entry name" value="Enolase_N"/>
    <property type="match status" value="1"/>
</dbReference>
<dbReference type="PANTHER" id="PTHR10845">
    <property type="entry name" value="REGULATOR OF G PROTEIN SIGNALING"/>
    <property type="match status" value="1"/>
</dbReference>
<dbReference type="InterPro" id="IPR016137">
    <property type="entry name" value="RGS"/>
</dbReference>
<dbReference type="Pfam" id="PF00615">
    <property type="entry name" value="RGS"/>
    <property type="match status" value="1"/>
</dbReference>
<feature type="transmembrane region" description="Helical" evidence="2">
    <location>
        <begin position="415"/>
        <end position="434"/>
    </location>
</feature>
<gene>
    <name evidence="4" type="ORF">RFI_22564</name>
</gene>
<reference evidence="4 5" key="1">
    <citation type="journal article" date="2013" name="Curr. Biol.">
        <title>The Genome of the Foraminiferan Reticulomyxa filosa.</title>
        <authorList>
            <person name="Glockner G."/>
            <person name="Hulsmann N."/>
            <person name="Schleicher M."/>
            <person name="Noegel A.A."/>
            <person name="Eichinger L."/>
            <person name="Gallinger C."/>
            <person name="Pawlowski J."/>
            <person name="Sierra R."/>
            <person name="Euteneuer U."/>
            <person name="Pillet L."/>
            <person name="Moustafa A."/>
            <person name="Platzer M."/>
            <person name="Groth M."/>
            <person name="Szafranski K."/>
            <person name="Schliwa M."/>
        </authorList>
    </citation>
    <scope>NUCLEOTIDE SEQUENCE [LARGE SCALE GENOMIC DNA]</scope>
</reference>
<dbReference type="EMBL" id="ASPP01019748">
    <property type="protein sequence ID" value="ETO14805.1"/>
    <property type="molecule type" value="Genomic_DNA"/>
</dbReference>